<evidence type="ECO:0000259" key="5">
    <source>
        <dbReference type="Pfam" id="PF24883"/>
    </source>
</evidence>
<gene>
    <name evidence="6" type="ORF">BDV27DRAFT_168438</name>
</gene>
<dbReference type="OrthoDB" id="1577640at2759"/>
<protein>
    <submittedName>
        <fullName evidence="6">Ankyrin repeat-containing domain protein</fullName>
    </submittedName>
</protein>
<name>A0A5N6ZPL4_9EURO</name>
<dbReference type="PROSITE" id="PS50088">
    <property type="entry name" value="ANK_REPEAT"/>
    <property type="match status" value="7"/>
</dbReference>
<accession>A0A5N6ZPL4</accession>
<feature type="domain" description="Nephrocystin 3-like N-terminal" evidence="5">
    <location>
        <begin position="282"/>
        <end position="446"/>
    </location>
</feature>
<dbReference type="InterPro" id="IPR053137">
    <property type="entry name" value="NLR-like"/>
</dbReference>
<evidence type="ECO:0000259" key="4">
    <source>
        <dbReference type="Pfam" id="PF22939"/>
    </source>
</evidence>
<dbReference type="GeneID" id="43659215"/>
<evidence type="ECO:0000313" key="6">
    <source>
        <dbReference type="EMBL" id="KAE8359562.1"/>
    </source>
</evidence>
<dbReference type="Gene3D" id="3.40.50.300">
    <property type="entry name" value="P-loop containing nucleotide triphosphate hydrolases"/>
    <property type="match status" value="1"/>
</dbReference>
<dbReference type="GO" id="GO:0009116">
    <property type="term" value="P:nucleoside metabolic process"/>
    <property type="evidence" value="ECO:0007669"/>
    <property type="project" value="InterPro"/>
</dbReference>
<dbReference type="InterPro" id="IPR036770">
    <property type="entry name" value="Ankyrin_rpt-contain_sf"/>
</dbReference>
<dbReference type="Pfam" id="PF12796">
    <property type="entry name" value="Ank_2"/>
    <property type="match status" value="4"/>
</dbReference>
<feature type="repeat" description="ANK" evidence="2">
    <location>
        <begin position="893"/>
        <end position="925"/>
    </location>
</feature>
<dbReference type="InterPro" id="IPR002110">
    <property type="entry name" value="Ankyrin_rpt"/>
</dbReference>
<dbReference type="EMBL" id="ML737818">
    <property type="protein sequence ID" value="KAE8359562.1"/>
    <property type="molecule type" value="Genomic_DNA"/>
</dbReference>
<dbReference type="Pfam" id="PF22939">
    <property type="entry name" value="WHD_GPIID"/>
    <property type="match status" value="1"/>
</dbReference>
<dbReference type="Gene3D" id="3.40.50.1580">
    <property type="entry name" value="Nucleoside phosphorylase domain"/>
    <property type="match status" value="1"/>
</dbReference>
<dbReference type="SUPFAM" id="SSF53167">
    <property type="entry name" value="Purine and uridine phosphorylases"/>
    <property type="match status" value="1"/>
</dbReference>
<feature type="repeat" description="ANK" evidence="2">
    <location>
        <begin position="758"/>
        <end position="790"/>
    </location>
</feature>
<dbReference type="InterPro" id="IPR054471">
    <property type="entry name" value="GPIID_WHD"/>
</dbReference>
<dbReference type="Proteomes" id="UP000326268">
    <property type="component" value="Unassembled WGS sequence"/>
</dbReference>
<feature type="repeat" description="ANK" evidence="2">
    <location>
        <begin position="1249"/>
        <end position="1283"/>
    </location>
</feature>
<dbReference type="Pfam" id="PF01048">
    <property type="entry name" value="PNP_UDP_1"/>
    <property type="match status" value="1"/>
</dbReference>
<dbReference type="InterPro" id="IPR035994">
    <property type="entry name" value="Nucleoside_phosphorylase_sf"/>
</dbReference>
<dbReference type="RefSeq" id="XP_031922643.1">
    <property type="nucleotide sequence ID" value="XM_032074769.1"/>
</dbReference>
<feature type="repeat" description="ANK" evidence="2">
    <location>
        <begin position="824"/>
        <end position="856"/>
    </location>
</feature>
<keyword evidence="1" id="KW-0677">Repeat</keyword>
<dbReference type="SMART" id="SM00248">
    <property type="entry name" value="ANK"/>
    <property type="match status" value="13"/>
</dbReference>
<dbReference type="SUPFAM" id="SSF48403">
    <property type="entry name" value="Ankyrin repeat"/>
    <property type="match status" value="3"/>
</dbReference>
<feature type="domain" description="Nucleoside phosphorylase" evidence="3">
    <location>
        <begin position="10"/>
        <end position="223"/>
    </location>
</feature>
<dbReference type="Gene3D" id="1.25.40.20">
    <property type="entry name" value="Ankyrin repeat-containing domain"/>
    <property type="match status" value="6"/>
</dbReference>
<evidence type="ECO:0000256" key="2">
    <source>
        <dbReference type="PROSITE-ProRule" id="PRU00023"/>
    </source>
</evidence>
<organism evidence="6 7">
    <name type="scientific">Aspergillus caelatus</name>
    <dbReference type="NCBI Taxonomy" id="61420"/>
    <lineage>
        <taxon>Eukaryota</taxon>
        <taxon>Fungi</taxon>
        <taxon>Dikarya</taxon>
        <taxon>Ascomycota</taxon>
        <taxon>Pezizomycotina</taxon>
        <taxon>Eurotiomycetes</taxon>
        <taxon>Eurotiomycetidae</taxon>
        <taxon>Eurotiales</taxon>
        <taxon>Aspergillaceae</taxon>
        <taxon>Aspergillus</taxon>
        <taxon>Aspergillus subgen. Circumdati</taxon>
    </lineage>
</organism>
<dbReference type="PROSITE" id="PS50297">
    <property type="entry name" value="ANK_REP_REGION"/>
    <property type="match status" value="5"/>
</dbReference>
<dbReference type="Pfam" id="PF24883">
    <property type="entry name" value="NPHP3_N"/>
    <property type="match status" value="1"/>
</dbReference>
<dbReference type="InterPro" id="IPR056884">
    <property type="entry name" value="NPHP3-like_N"/>
</dbReference>
<feature type="domain" description="GPI inositol-deacylase winged helix" evidence="4">
    <location>
        <begin position="547"/>
        <end position="623"/>
    </location>
</feature>
<evidence type="ECO:0000256" key="1">
    <source>
        <dbReference type="ARBA" id="ARBA00022737"/>
    </source>
</evidence>
<keyword evidence="7" id="KW-1185">Reference proteome</keyword>
<evidence type="ECO:0000259" key="3">
    <source>
        <dbReference type="Pfam" id="PF01048"/>
    </source>
</evidence>
<feature type="repeat" description="ANK" evidence="2">
    <location>
        <begin position="791"/>
        <end position="823"/>
    </location>
</feature>
<dbReference type="GO" id="GO:0003824">
    <property type="term" value="F:catalytic activity"/>
    <property type="evidence" value="ECO:0007669"/>
    <property type="project" value="InterPro"/>
</dbReference>
<dbReference type="InterPro" id="IPR000845">
    <property type="entry name" value="Nucleoside_phosphorylase_d"/>
</dbReference>
<dbReference type="PANTHER" id="PTHR46082:SF11">
    <property type="entry name" value="AAA+ ATPASE DOMAIN-CONTAINING PROTEIN-RELATED"/>
    <property type="match status" value="1"/>
</dbReference>
<evidence type="ECO:0000313" key="7">
    <source>
        <dbReference type="Proteomes" id="UP000326268"/>
    </source>
</evidence>
<feature type="repeat" description="ANK" evidence="2">
    <location>
        <begin position="957"/>
        <end position="989"/>
    </location>
</feature>
<dbReference type="InterPro" id="IPR027417">
    <property type="entry name" value="P-loop_NTPase"/>
</dbReference>
<proteinExistence type="predicted"/>
<dbReference type="SUPFAM" id="SSF52540">
    <property type="entry name" value="P-loop containing nucleoside triphosphate hydrolases"/>
    <property type="match status" value="1"/>
</dbReference>
<keyword evidence="2" id="KW-0040">ANK repeat</keyword>
<feature type="repeat" description="ANK" evidence="2">
    <location>
        <begin position="1106"/>
        <end position="1138"/>
    </location>
</feature>
<dbReference type="PANTHER" id="PTHR46082">
    <property type="entry name" value="ATP/GTP-BINDING PROTEIN-RELATED"/>
    <property type="match status" value="1"/>
</dbReference>
<sequence>MPSRDKYTVGWICAIRKEYVAALAFLDEVYEEVFELSKNDNNTYTFGKLGAHLVVIAVLPDGIYGICSAANVGRDMLHSFPNIEIGLLVGIGGGAPSQRHDIRLGDVVVSTPSNTTGGVVQYDFGKTIQNESFLFTGFWNQPPTFVRPERSGTDDNPMIHHGLIASANKLMKDATIRDKLVAEKGVLCFEMEAAGLMNHFPCLVIRGICDYSDTHKNDQWQGYAAMAAAAYTKDLLCCLSPSRIAAYRDAKGNQEDKSIREWLAGIDYSKDHKYYLDKWQNGTGGWLIKSEEFGKWLDKDNQILFCPGIPGAGKTFAASFIIDHLCQNYQRDTDTNIGIAYVYFDWQKPQISRSDLLSSLLSQLIRPSIPEIVRSFYNQHITRTTRPSSEDIMDILVEVVSMQTRTFIIVDALDECNGSVGSRSDVLATLFSLQDKTRANLLVTSRHIHAIETEFAERGSIVLEIRARDEDIRRYLDDHVTWLPKFVLEKPGLEEKIVSAIIKAADGMFLLAYLHLQRTLEMLPKVSGAYNAAYNRIMHRIEQQPMNRRILASRVLSWIFRARRPLGIIELQHALAVTENSSSIDLDNIPAIGIIIDVCAGLVFADKSCGIVRLVHFTAQEYIDQSWIARFPDADVNIAKTCLTYLLYETFERGPTTTWEEYRQRLKNNPLYEYVARYWGFYARESYLEVKQLTSYFLRHSSVLASAAQVILEEASLFRPLRKLEGIMGLHIAAYFGINHEVIDFLKDTPCTATVDSFGHTALHWAVMGGQIRTVEVLLQEGLDVNVIDTEMRSALHYAASQGDAVLTHLLLSKGALTEIRDIGGQTPLLAAADKLSIAAIKELLDAGAFVNAIDAMSRNALHLVVLAAKDQSANLAHLLLSWDIDASLTDFDNMTPLHYAVATGNRQVADILLEAGVDINIGVERNLCTISMEAGETTYQRRQPPQTAEANITNAVGLTPLHFAACSGHCAMTEYLLDKGANPNSQSHDGDTPLHIALNRGIPGSSPRRLANDDAWTGDRWQVELNVDYISDYEGEEAREIHGYIDEQRLAVISILLAKSDIDVNIANSALESPLHKIRYDTIDSEVVVQSLLEKGANAFARNWKGQTALHLACSAGSSTNVCKFLDWGCSITNKDSEGVTALHYAVHQDKCDTVKVILNKDREGGRQLCLETDRQGRSLLHHHLQSCICSLEMVTILLDHGVRVDDVDKNGDTPLSIYLRKFKLLCESEICLSLLQQGADAFWTSPKGENLAHLAMHNWKVEIELLKLLSEHGVNLSSKDNSEKNILHHGAIHGSVSKDILDFILQKDLINWNDKDEEGKNPFMYALEESKKKRHPDLFASDRWKHTWENLSNLAGAKEV</sequence>
<reference evidence="6 7" key="1">
    <citation type="submission" date="2019-04" db="EMBL/GenBank/DDBJ databases">
        <title>Friends and foes A comparative genomics studyof 23 Aspergillus species from section Flavi.</title>
        <authorList>
            <consortium name="DOE Joint Genome Institute"/>
            <person name="Kjaerbolling I."/>
            <person name="Vesth T."/>
            <person name="Frisvad J.C."/>
            <person name="Nybo J.L."/>
            <person name="Theobald S."/>
            <person name="Kildgaard S."/>
            <person name="Isbrandt T."/>
            <person name="Kuo A."/>
            <person name="Sato A."/>
            <person name="Lyhne E.K."/>
            <person name="Kogle M.E."/>
            <person name="Wiebenga A."/>
            <person name="Kun R.S."/>
            <person name="Lubbers R.J."/>
            <person name="Makela M.R."/>
            <person name="Barry K."/>
            <person name="Chovatia M."/>
            <person name="Clum A."/>
            <person name="Daum C."/>
            <person name="Haridas S."/>
            <person name="He G."/>
            <person name="LaButti K."/>
            <person name="Lipzen A."/>
            <person name="Mondo S."/>
            <person name="Riley R."/>
            <person name="Salamov A."/>
            <person name="Simmons B.A."/>
            <person name="Magnuson J.K."/>
            <person name="Henrissat B."/>
            <person name="Mortensen U.H."/>
            <person name="Larsen T.O."/>
            <person name="Devries R.P."/>
            <person name="Grigoriev I.V."/>
            <person name="Machida M."/>
            <person name="Baker S.E."/>
            <person name="Andersen M.R."/>
        </authorList>
    </citation>
    <scope>NUCLEOTIDE SEQUENCE [LARGE SCALE GENOMIC DNA]</scope>
    <source>
        <strain evidence="6 7">CBS 763.97</strain>
    </source>
</reference>